<name>B6GZV9_PENRW</name>
<feature type="region of interest" description="Disordered" evidence="1">
    <location>
        <begin position="193"/>
        <end position="213"/>
    </location>
</feature>
<evidence type="ECO:0000313" key="3">
    <source>
        <dbReference type="Proteomes" id="UP000000724"/>
    </source>
</evidence>
<keyword evidence="3" id="KW-1185">Reference proteome</keyword>
<evidence type="ECO:0000256" key="1">
    <source>
        <dbReference type="SAM" id="MobiDB-lite"/>
    </source>
</evidence>
<dbReference type="VEuPathDB" id="FungiDB:PCH_Pc12g02360"/>
<protein>
    <submittedName>
        <fullName evidence="2">Uncharacterized protein</fullName>
    </submittedName>
</protein>
<organism evidence="2 3">
    <name type="scientific">Penicillium rubens (strain ATCC 28089 / DSM 1075 / NRRL 1951 / Wisconsin 54-1255)</name>
    <name type="common">Penicillium chrysogenum</name>
    <dbReference type="NCBI Taxonomy" id="500485"/>
    <lineage>
        <taxon>Eukaryota</taxon>
        <taxon>Fungi</taxon>
        <taxon>Dikarya</taxon>
        <taxon>Ascomycota</taxon>
        <taxon>Pezizomycotina</taxon>
        <taxon>Eurotiomycetes</taxon>
        <taxon>Eurotiomycetidae</taxon>
        <taxon>Eurotiales</taxon>
        <taxon>Aspergillaceae</taxon>
        <taxon>Penicillium</taxon>
        <taxon>Penicillium chrysogenum species complex</taxon>
    </lineage>
</organism>
<gene>
    <name evidence="2" type="ORF">Pc12g02360</name>
    <name evidence="2" type="ORF">PCH_Pc12g02360</name>
</gene>
<reference evidence="2 3" key="1">
    <citation type="journal article" date="2008" name="Nat. Biotechnol.">
        <title>Genome sequencing and analysis of the filamentous fungus Penicillium chrysogenum.</title>
        <authorList>
            <person name="van den Berg M.A."/>
            <person name="Albang R."/>
            <person name="Albermann K."/>
            <person name="Badger J.H."/>
            <person name="Daran J.-M."/>
            <person name="Driessen A.J.M."/>
            <person name="Garcia-Estrada C."/>
            <person name="Fedorova N.D."/>
            <person name="Harris D.M."/>
            <person name="Heijne W.H.M."/>
            <person name="Joardar V.S."/>
            <person name="Kiel J.A.K.W."/>
            <person name="Kovalchuk A."/>
            <person name="Martin J.F."/>
            <person name="Nierman W.C."/>
            <person name="Nijland J.G."/>
            <person name="Pronk J.T."/>
            <person name="Roubos J.A."/>
            <person name="van der Klei I.J."/>
            <person name="van Peij N.N.M.E."/>
            <person name="Veenhuis M."/>
            <person name="von Doehren H."/>
            <person name="Wagner C."/>
            <person name="Wortman J.R."/>
            <person name="Bovenberg R.A.L."/>
        </authorList>
    </citation>
    <scope>NUCLEOTIDE SEQUENCE [LARGE SCALE GENOMIC DNA]</scope>
    <source>
        <strain evidence="3">ATCC 28089 / DSM 1075 / NRRL 1951 / Wisconsin 54-1255</strain>
    </source>
</reference>
<sequence>MELHKEIVQIRDIVESVGTQQHDPISTDYDQRSGAGSGGPTTTVFDIVSDAKDFTMAACSNSDMPTSALWFRHNTKRPFELPTSDSEVGSPWKNRSLEVQAVPGLLGSGRNARRIASRADVPRCQCRAYGGEEPIVESSHSDHCAAAAQNRFFVRRLMKDRRVPRIGAADMKVFRYPFMPGEDSVSCKLHRGRLQRPPENYDEKSRGLPSSRCRSGYRPWGGARVLGEHMSDTIAEHQRLPHCLSFFFRPLLFTWAM</sequence>
<dbReference type="AlphaFoldDB" id="B6GZV9"/>
<evidence type="ECO:0000313" key="2">
    <source>
        <dbReference type="EMBL" id="CAP79863.1"/>
    </source>
</evidence>
<proteinExistence type="predicted"/>
<dbReference type="Proteomes" id="UP000000724">
    <property type="component" value="Contig Pc00c12"/>
</dbReference>
<dbReference type="HOGENOM" id="CLU_1082224_0_0_1"/>
<dbReference type="EMBL" id="AM920427">
    <property type="protein sequence ID" value="CAP79863.1"/>
    <property type="molecule type" value="Genomic_DNA"/>
</dbReference>
<accession>B6GZV9</accession>
<feature type="region of interest" description="Disordered" evidence="1">
    <location>
        <begin position="18"/>
        <end position="41"/>
    </location>
</feature>